<keyword evidence="5" id="KW-1185">Reference proteome</keyword>
<dbReference type="EMBL" id="JTDF01002789">
    <property type="protein sequence ID" value="KAF8568436.1"/>
    <property type="molecule type" value="Genomic_DNA"/>
</dbReference>
<dbReference type="InterPro" id="IPR025875">
    <property type="entry name" value="Leu-rich_rpt_4"/>
</dbReference>
<dbReference type="InterPro" id="IPR050836">
    <property type="entry name" value="SDS22/Internalin_LRR"/>
</dbReference>
<sequence length="474" mass="53438">LPSVGLHGPILKSLCFDQNYLSSLNPLSQSWLPNLQSLSACQNRITEIPELFCPKLEYLSLGDNQISDWGKVNKAVKKLAALKYLNIENNPCLVFLKSKDNIHLFAPSLPSQVEVFLGLQNDQTVQSDNQVCSKSDQNPLHSDENWTKSTAKDSDLILPSIFSDQTADDSDNPSLYVYLHPAHNLPPKKSISYTDTETMSEKPVLLEFHSLSFGCDLLEKLKFSLKANIEQSIADYNIQVPTAYQIQEISWGHSTTQVDEELSVTSEVQRGTRPANVMETKPQEDSSNVLNDVTSFEEDISQPSPTETKCDVQTEAVSQSLTSDNFLNVQECDGHYANPSEEMNEWNEPDWVNSLLVRSTLMLSVSYDRLNIDSSGVIITNTENSIIKTEDNDSMVTSVNRSVSSHSAIPSQGKQDDLIKEWGIEDAVTRRFFFKRARRLKPVRRKYDENDDKRKFLSVLNAQHGKLDEYYIGL</sequence>
<dbReference type="OrthoDB" id="676979at2759"/>
<reference evidence="4 5" key="1">
    <citation type="submission" date="2019-07" db="EMBL/GenBank/DDBJ databases">
        <title>Annotation for the trematode Paragonimus westermani.</title>
        <authorList>
            <person name="Choi Y.-J."/>
        </authorList>
    </citation>
    <scope>NUCLEOTIDE SEQUENCE [LARGE SCALE GENOMIC DNA]</scope>
    <source>
        <strain evidence="4">180907_Pwestermani</strain>
    </source>
</reference>
<evidence type="ECO:0000256" key="3">
    <source>
        <dbReference type="SAM" id="MobiDB-lite"/>
    </source>
</evidence>
<dbReference type="Gene3D" id="3.80.10.10">
    <property type="entry name" value="Ribonuclease Inhibitor"/>
    <property type="match status" value="1"/>
</dbReference>
<evidence type="ECO:0000313" key="5">
    <source>
        <dbReference type="Proteomes" id="UP000699462"/>
    </source>
</evidence>
<organism evidence="4 5">
    <name type="scientific">Paragonimus westermani</name>
    <dbReference type="NCBI Taxonomy" id="34504"/>
    <lineage>
        <taxon>Eukaryota</taxon>
        <taxon>Metazoa</taxon>
        <taxon>Spiralia</taxon>
        <taxon>Lophotrochozoa</taxon>
        <taxon>Platyhelminthes</taxon>
        <taxon>Trematoda</taxon>
        <taxon>Digenea</taxon>
        <taxon>Plagiorchiida</taxon>
        <taxon>Troglotremata</taxon>
        <taxon>Troglotrematidae</taxon>
        <taxon>Paragonimus</taxon>
    </lineage>
</organism>
<feature type="region of interest" description="Disordered" evidence="3">
    <location>
        <begin position="269"/>
        <end position="289"/>
    </location>
</feature>
<dbReference type="AlphaFoldDB" id="A0A8T0DM71"/>
<protein>
    <submittedName>
        <fullName evidence="4">Uncharacterized protein</fullName>
    </submittedName>
</protein>
<dbReference type="SUPFAM" id="SSF52058">
    <property type="entry name" value="L domain-like"/>
    <property type="match status" value="1"/>
</dbReference>
<dbReference type="Proteomes" id="UP000699462">
    <property type="component" value="Unassembled WGS sequence"/>
</dbReference>
<dbReference type="PANTHER" id="PTHR46652">
    <property type="entry name" value="LEUCINE-RICH REPEAT AND IQ DOMAIN-CONTAINING PROTEIN 1-RELATED"/>
    <property type="match status" value="1"/>
</dbReference>
<evidence type="ECO:0000256" key="2">
    <source>
        <dbReference type="ARBA" id="ARBA00022737"/>
    </source>
</evidence>
<gene>
    <name evidence="4" type="ORF">P879_05280</name>
</gene>
<dbReference type="PROSITE" id="PS51450">
    <property type="entry name" value="LRR"/>
    <property type="match status" value="1"/>
</dbReference>
<dbReference type="PANTHER" id="PTHR46652:SF8">
    <property type="entry name" value="LEUCINE RICH REPEAT CONTAINING 23"/>
    <property type="match status" value="1"/>
</dbReference>
<evidence type="ECO:0000313" key="4">
    <source>
        <dbReference type="EMBL" id="KAF8568436.1"/>
    </source>
</evidence>
<evidence type="ECO:0000256" key="1">
    <source>
        <dbReference type="ARBA" id="ARBA00022614"/>
    </source>
</evidence>
<dbReference type="InterPro" id="IPR032675">
    <property type="entry name" value="LRR_dom_sf"/>
</dbReference>
<comment type="caution">
    <text evidence="4">The sequence shown here is derived from an EMBL/GenBank/DDBJ whole genome shotgun (WGS) entry which is preliminary data.</text>
</comment>
<name>A0A8T0DM71_9TREM</name>
<feature type="non-terminal residue" evidence="4">
    <location>
        <position position="1"/>
    </location>
</feature>
<keyword evidence="1" id="KW-0433">Leucine-rich repeat</keyword>
<proteinExistence type="predicted"/>
<dbReference type="Pfam" id="PF12799">
    <property type="entry name" value="LRR_4"/>
    <property type="match status" value="1"/>
</dbReference>
<keyword evidence="2" id="KW-0677">Repeat</keyword>
<dbReference type="InterPro" id="IPR001611">
    <property type="entry name" value="Leu-rich_rpt"/>
</dbReference>
<accession>A0A8T0DM71</accession>